<dbReference type="OMA" id="NIEHPEC"/>
<sequence length="540" mass="61209">MQAQVPMSGFKIMLTIKCQNLLKKDKLSDSDPMGVLFAKDANTHELTEIGRTEVIKNNLSPKFTTTFELIYLFEVIQIYRVTIYDIDNESEKLEKHDVIGSIDFNLGELMASPGQTLHRRLEYAKLPARQNGMCSVIAEAMSNTNLRAIFDCCAHKVDKKDTFGKSDPFLTISRLKEMEWIPVHQTEYIKNTLDPVWKKFKVSLDILCGGDLNRKLKFEVYIGGKPDFIGEFETTAQGILDSPTKKFDLINPKLAEKKKKYQNSGIFEFKYFEVGKKPTFIDYLAGGLEISLIIAVGFGRSYEMEIIEPIPRFSEEIHNDYKTAILTVGSILAQYDTDGSIPAFGFGAEVGEKIWTTHPLNNNIEHPECDGVKGVLKAFESVFEIPNFQLSSLIVSPIIEKVARIVREEKKDKQKYHILLVLVNESIPDLSSTKQAIIKASDYPLSIVFVGIGDNNFRDLEILDADDGKLKYDGKDPKLVRSEKIKAKRDIVQFVPFRDFKTKGMDKLAKATLAEIPKQVVQYFSKRNIPPNPPRMPLIN</sequence>
<comment type="caution">
    <text evidence="2">The sequence shown here is derived from an EMBL/GenBank/DDBJ whole genome shotgun (WGS) entry which is preliminary data.</text>
</comment>
<dbReference type="PANTHER" id="PTHR10857">
    <property type="entry name" value="COPINE"/>
    <property type="match status" value="1"/>
</dbReference>
<dbReference type="GO" id="GO:0005544">
    <property type="term" value="F:calcium-dependent phospholipid binding"/>
    <property type="evidence" value="ECO:0007669"/>
    <property type="project" value="InterPro"/>
</dbReference>
<evidence type="ECO:0000313" key="2">
    <source>
        <dbReference type="EMBL" id="KAJ5077496.1"/>
    </source>
</evidence>
<evidence type="ECO:0000259" key="1">
    <source>
        <dbReference type="PROSITE" id="PS50004"/>
    </source>
</evidence>
<proteinExistence type="predicted"/>
<dbReference type="SUPFAM" id="SSF49562">
    <property type="entry name" value="C2 domain (Calcium/lipid-binding domain, CaLB)"/>
    <property type="match status" value="2"/>
</dbReference>
<accession>A0A9Q0LPS6</accession>
<protein>
    <submittedName>
        <fullName evidence="2">Copine</fullName>
    </submittedName>
</protein>
<dbReference type="InterPro" id="IPR010734">
    <property type="entry name" value="Copine_C"/>
</dbReference>
<dbReference type="Pfam" id="PF00168">
    <property type="entry name" value="C2"/>
    <property type="match status" value="2"/>
</dbReference>
<dbReference type="GO" id="GO:0071277">
    <property type="term" value="P:cellular response to calcium ion"/>
    <property type="evidence" value="ECO:0007669"/>
    <property type="project" value="TreeGrafter"/>
</dbReference>
<dbReference type="GO" id="GO:0005886">
    <property type="term" value="C:plasma membrane"/>
    <property type="evidence" value="ECO:0007669"/>
    <property type="project" value="TreeGrafter"/>
</dbReference>
<dbReference type="PANTHER" id="PTHR10857:SF106">
    <property type="entry name" value="C2 DOMAIN-CONTAINING PROTEIN"/>
    <property type="match status" value="1"/>
</dbReference>
<dbReference type="EMBL" id="JAPDFW010000058">
    <property type="protein sequence ID" value="KAJ5077496.1"/>
    <property type="molecule type" value="Genomic_DNA"/>
</dbReference>
<dbReference type="CDD" id="cd04048">
    <property type="entry name" value="C2A_Copine"/>
    <property type="match status" value="1"/>
</dbReference>
<dbReference type="InterPro" id="IPR035892">
    <property type="entry name" value="C2_domain_sf"/>
</dbReference>
<dbReference type="CDD" id="cd04047">
    <property type="entry name" value="C2B_Copine"/>
    <property type="match status" value="1"/>
</dbReference>
<feature type="domain" description="C2" evidence="1">
    <location>
        <begin position="1"/>
        <end position="119"/>
    </location>
</feature>
<dbReference type="Gene3D" id="2.60.40.150">
    <property type="entry name" value="C2 domain"/>
    <property type="match status" value="2"/>
</dbReference>
<name>A0A9Q0LPS6_ANAIG</name>
<dbReference type="OrthoDB" id="5855668at2759"/>
<dbReference type="PROSITE" id="PS50004">
    <property type="entry name" value="C2"/>
    <property type="match status" value="2"/>
</dbReference>
<keyword evidence="3" id="KW-1185">Reference proteome</keyword>
<reference evidence="2" key="1">
    <citation type="submission" date="2022-10" db="EMBL/GenBank/DDBJ databases">
        <title>Novel sulphate-reducing endosymbionts in the free-living metamonad Anaeramoeba.</title>
        <authorList>
            <person name="Jerlstrom-Hultqvist J."/>
            <person name="Cepicka I."/>
            <person name="Gallot-Lavallee L."/>
            <person name="Salas-Leiva D."/>
            <person name="Curtis B.A."/>
            <person name="Zahonova K."/>
            <person name="Pipaliya S."/>
            <person name="Dacks J."/>
            <person name="Roger A.J."/>
        </authorList>
    </citation>
    <scope>NUCLEOTIDE SEQUENCE</scope>
    <source>
        <strain evidence="2">BMAN</strain>
    </source>
</reference>
<dbReference type="InterPro" id="IPR000008">
    <property type="entry name" value="C2_dom"/>
</dbReference>
<dbReference type="AlphaFoldDB" id="A0A9Q0LPS6"/>
<feature type="domain" description="C2" evidence="1">
    <location>
        <begin position="125"/>
        <end position="251"/>
    </location>
</feature>
<gene>
    <name evidence="2" type="ORF">M0811_06019</name>
</gene>
<dbReference type="SMART" id="SM00239">
    <property type="entry name" value="C2"/>
    <property type="match status" value="2"/>
</dbReference>
<dbReference type="InterPro" id="IPR037768">
    <property type="entry name" value="C2B_Copine"/>
</dbReference>
<dbReference type="Proteomes" id="UP001149090">
    <property type="component" value="Unassembled WGS sequence"/>
</dbReference>
<dbReference type="InterPro" id="IPR045052">
    <property type="entry name" value="Copine"/>
</dbReference>
<organism evidence="2 3">
    <name type="scientific">Anaeramoeba ignava</name>
    <name type="common">Anaerobic marine amoeba</name>
    <dbReference type="NCBI Taxonomy" id="1746090"/>
    <lineage>
        <taxon>Eukaryota</taxon>
        <taxon>Metamonada</taxon>
        <taxon>Anaeramoebidae</taxon>
        <taxon>Anaeramoeba</taxon>
    </lineage>
</organism>
<evidence type="ECO:0000313" key="3">
    <source>
        <dbReference type="Proteomes" id="UP001149090"/>
    </source>
</evidence>
<dbReference type="Pfam" id="PF07002">
    <property type="entry name" value="Copine"/>
    <property type="match status" value="1"/>
</dbReference>